<name>A0A1B0DAI7_PHLPP</name>
<dbReference type="AlphaFoldDB" id="A0A1B0DAI7"/>
<keyword evidence="3" id="KW-1185">Reference proteome</keyword>
<reference evidence="2" key="1">
    <citation type="submission" date="2022-08" db="UniProtKB">
        <authorList>
            <consortium name="EnsemblMetazoa"/>
        </authorList>
    </citation>
    <scope>IDENTIFICATION</scope>
    <source>
        <strain evidence="2">Israel</strain>
    </source>
</reference>
<dbReference type="PANTHER" id="PTHR39074">
    <property type="entry name" value="AGAP007547-PA"/>
    <property type="match status" value="1"/>
</dbReference>
<evidence type="ECO:0000256" key="1">
    <source>
        <dbReference type="SAM" id="Phobius"/>
    </source>
</evidence>
<keyword evidence="1" id="KW-1133">Transmembrane helix</keyword>
<keyword evidence="1" id="KW-0472">Membrane</keyword>
<dbReference type="EMBL" id="AJVK01029117">
    <property type="status" value="NOT_ANNOTATED_CDS"/>
    <property type="molecule type" value="Genomic_DNA"/>
</dbReference>
<evidence type="ECO:0000313" key="3">
    <source>
        <dbReference type="Proteomes" id="UP000092462"/>
    </source>
</evidence>
<dbReference type="Proteomes" id="UP000092462">
    <property type="component" value="Unassembled WGS sequence"/>
</dbReference>
<proteinExistence type="predicted"/>
<accession>A0A1B0DAI7</accession>
<dbReference type="EnsemblMetazoa" id="PPAI004692-RA">
    <property type="protein sequence ID" value="PPAI004692-PA"/>
    <property type="gene ID" value="PPAI004692"/>
</dbReference>
<evidence type="ECO:0000313" key="2">
    <source>
        <dbReference type="EnsemblMetazoa" id="PPAI004692-PA"/>
    </source>
</evidence>
<feature type="transmembrane region" description="Helical" evidence="1">
    <location>
        <begin position="221"/>
        <end position="239"/>
    </location>
</feature>
<feature type="transmembrane region" description="Helical" evidence="1">
    <location>
        <begin position="190"/>
        <end position="209"/>
    </location>
</feature>
<protein>
    <recommendedName>
        <fullName evidence="4">Acyltransferase 3 domain-containing protein</fullName>
    </recommendedName>
</protein>
<feature type="transmembrane region" description="Helical" evidence="1">
    <location>
        <begin position="25"/>
        <end position="42"/>
    </location>
</feature>
<dbReference type="VEuPathDB" id="VectorBase:PPAPM1_001984"/>
<organism evidence="2 3">
    <name type="scientific">Phlebotomus papatasi</name>
    <name type="common">Sandfly</name>
    <dbReference type="NCBI Taxonomy" id="29031"/>
    <lineage>
        <taxon>Eukaryota</taxon>
        <taxon>Metazoa</taxon>
        <taxon>Ecdysozoa</taxon>
        <taxon>Arthropoda</taxon>
        <taxon>Hexapoda</taxon>
        <taxon>Insecta</taxon>
        <taxon>Pterygota</taxon>
        <taxon>Neoptera</taxon>
        <taxon>Endopterygota</taxon>
        <taxon>Diptera</taxon>
        <taxon>Nematocera</taxon>
        <taxon>Psychodoidea</taxon>
        <taxon>Psychodidae</taxon>
        <taxon>Phlebotomus</taxon>
        <taxon>Phlebotomus</taxon>
    </lineage>
</organism>
<evidence type="ECO:0008006" key="4">
    <source>
        <dbReference type="Google" id="ProtNLM"/>
    </source>
</evidence>
<keyword evidence="1" id="KW-0812">Transmembrane</keyword>
<dbReference type="PANTHER" id="PTHR39074:SF1">
    <property type="entry name" value="AGAP007547-PA"/>
    <property type="match status" value="1"/>
</dbReference>
<dbReference type="VEuPathDB" id="VectorBase:PPAI004692"/>
<sequence length="259" mass="30215">MTELISTTAVLHLANTNNLVTTRKALCIVGIALLHIAASGFDQFISNVLRGEGYPHQVVRDLGFMIPDLLHLLIPLFLLRKARREGFCTRPLYRDHQFQKDIMAMLFIKPEMVELTFRWLPAACGGLGPALLPPAHIAILYYFWQSYSRYVDRRFCSCSCWDTVFKGTYESGIASYKHLYFNATPNTLKIWILTVVAIISLYECTKYLTKLLMKRSVRCSMFILFISSIFSHYYAWWAYVNYYNDDFYSQWNHQLFFTV</sequence>
<feature type="transmembrane region" description="Helical" evidence="1">
    <location>
        <begin position="62"/>
        <end position="79"/>
    </location>
</feature>
<feature type="transmembrane region" description="Helical" evidence="1">
    <location>
        <begin position="119"/>
        <end position="144"/>
    </location>
</feature>